<dbReference type="InterPro" id="IPR052575">
    <property type="entry name" value="SSU_processome_comp_20"/>
</dbReference>
<gene>
    <name evidence="2" type="ORF">Taro_010528</name>
</gene>
<keyword evidence="3" id="KW-1185">Reference proteome</keyword>
<evidence type="ECO:0000256" key="1">
    <source>
        <dbReference type="SAM" id="MobiDB-lite"/>
    </source>
</evidence>
<organism evidence="2 3">
    <name type="scientific">Colocasia esculenta</name>
    <name type="common">Wild taro</name>
    <name type="synonym">Arum esculentum</name>
    <dbReference type="NCBI Taxonomy" id="4460"/>
    <lineage>
        <taxon>Eukaryota</taxon>
        <taxon>Viridiplantae</taxon>
        <taxon>Streptophyta</taxon>
        <taxon>Embryophyta</taxon>
        <taxon>Tracheophyta</taxon>
        <taxon>Spermatophyta</taxon>
        <taxon>Magnoliopsida</taxon>
        <taxon>Liliopsida</taxon>
        <taxon>Araceae</taxon>
        <taxon>Aroideae</taxon>
        <taxon>Colocasieae</taxon>
        <taxon>Colocasia</taxon>
    </lineage>
</organism>
<dbReference type="Proteomes" id="UP000652761">
    <property type="component" value="Unassembled WGS sequence"/>
</dbReference>
<dbReference type="PANTHER" id="PTHR17695">
    <property type="entry name" value="SMALL SUBUNIT PROCESSOME COMPONENT 20 HOMOLOG"/>
    <property type="match status" value="1"/>
</dbReference>
<feature type="non-terminal residue" evidence="2">
    <location>
        <position position="1"/>
    </location>
</feature>
<protein>
    <submittedName>
        <fullName evidence="2">Uncharacterized protein</fullName>
    </submittedName>
</protein>
<proteinExistence type="predicted"/>
<dbReference type="AlphaFoldDB" id="A0A843U7V1"/>
<dbReference type="GO" id="GO:0032040">
    <property type="term" value="C:small-subunit processome"/>
    <property type="evidence" value="ECO:0007669"/>
    <property type="project" value="TreeGrafter"/>
</dbReference>
<evidence type="ECO:0000313" key="2">
    <source>
        <dbReference type="EMBL" id="MQL78117.1"/>
    </source>
</evidence>
<name>A0A843U7V1_COLES</name>
<dbReference type="PANTHER" id="PTHR17695:SF11">
    <property type="entry name" value="SMALL SUBUNIT PROCESSOME COMPONENT 20 HOMOLOG"/>
    <property type="match status" value="1"/>
</dbReference>
<sequence>EHPKTLGSRPLRTAQRRPVKSPPPPPRFRSKIHFFFGRFPSPFSSLREFSTQIRRLTTSTSPTMAASQAVKCLDTSSGRRRFVFKSFAQRVSEIEIDVFRSLDPVKAEPSEGSSFFRDCLLEWRVRFLLELNMAEDFISFYEETMPLVQTLPQILLHKERIFSELLRRVNMAAKLSLEPILRLISSLSRDILEEFLPFLQRLIYSFFELFDEGGERDPDVLEQSP</sequence>
<comment type="caution">
    <text evidence="2">The sequence shown here is derived from an EMBL/GenBank/DDBJ whole genome shotgun (WGS) entry which is preliminary data.</text>
</comment>
<accession>A0A843U7V1</accession>
<dbReference type="OrthoDB" id="360653at2759"/>
<feature type="non-terminal residue" evidence="2">
    <location>
        <position position="225"/>
    </location>
</feature>
<evidence type="ECO:0000313" key="3">
    <source>
        <dbReference type="Proteomes" id="UP000652761"/>
    </source>
</evidence>
<feature type="region of interest" description="Disordered" evidence="1">
    <location>
        <begin position="1"/>
        <end position="26"/>
    </location>
</feature>
<dbReference type="EMBL" id="NMUH01000383">
    <property type="protein sequence ID" value="MQL78117.1"/>
    <property type="molecule type" value="Genomic_DNA"/>
</dbReference>
<reference evidence="2" key="1">
    <citation type="submission" date="2017-07" db="EMBL/GenBank/DDBJ databases">
        <title>Taro Niue Genome Assembly and Annotation.</title>
        <authorList>
            <person name="Atibalentja N."/>
            <person name="Keating K."/>
            <person name="Fields C.J."/>
        </authorList>
    </citation>
    <scope>NUCLEOTIDE SEQUENCE</scope>
    <source>
        <strain evidence="2">Niue_2</strain>
        <tissue evidence="2">Leaf</tissue>
    </source>
</reference>
<dbReference type="GO" id="GO:0030686">
    <property type="term" value="C:90S preribosome"/>
    <property type="evidence" value="ECO:0007669"/>
    <property type="project" value="TreeGrafter"/>
</dbReference>